<keyword evidence="5 14" id="KW-0732">Signal</keyword>
<dbReference type="PANTHER" id="PTHR27009">
    <property type="entry name" value="RUST RESISTANCE KINASE LR10-RELATED"/>
    <property type="match status" value="1"/>
</dbReference>
<dbReference type="GO" id="GO:0005524">
    <property type="term" value="F:ATP binding"/>
    <property type="evidence" value="ECO:0007669"/>
    <property type="project" value="UniProtKB-UniRule"/>
</dbReference>
<gene>
    <name evidence="16" type="ORF">PVAP13_5KG487400</name>
</gene>
<evidence type="ECO:0000313" key="16">
    <source>
        <dbReference type="EMBL" id="KAG2599921.1"/>
    </source>
</evidence>
<evidence type="ECO:0000259" key="15">
    <source>
        <dbReference type="PROSITE" id="PS50011"/>
    </source>
</evidence>
<comment type="caution">
    <text evidence="16">The sequence shown here is derived from an EMBL/GenBank/DDBJ whole genome shotgun (WGS) entry which is preliminary data.</text>
</comment>
<evidence type="ECO:0000256" key="3">
    <source>
        <dbReference type="ARBA" id="ARBA00022679"/>
    </source>
</evidence>
<dbReference type="Proteomes" id="UP000823388">
    <property type="component" value="Chromosome 5K"/>
</dbReference>
<dbReference type="GO" id="GO:0004674">
    <property type="term" value="F:protein serine/threonine kinase activity"/>
    <property type="evidence" value="ECO:0007669"/>
    <property type="project" value="UniProtKB-KW"/>
</dbReference>
<dbReference type="InterPro" id="IPR045874">
    <property type="entry name" value="LRK10/LRL21-25-like"/>
</dbReference>
<dbReference type="SMART" id="SM00220">
    <property type="entry name" value="S_TKc"/>
    <property type="match status" value="1"/>
</dbReference>
<evidence type="ECO:0000256" key="4">
    <source>
        <dbReference type="ARBA" id="ARBA00022692"/>
    </source>
</evidence>
<accession>A0A8T0SMW0</accession>
<dbReference type="EMBL" id="CM029045">
    <property type="protein sequence ID" value="KAG2599921.1"/>
    <property type="molecule type" value="Genomic_DNA"/>
</dbReference>
<evidence type="ECO:0000256" key="13">
    <source>
        <dbReference type="SAM" id="Phobius"/>
    </source>
</evidence>
<name>A0A8T0SMW0_PANVG</name>
<proteinExistence type="predicted"/>
<evidence type="ECO:0000313" key="17">
    <source>
        <dbReference type="Proteomes" id="UP000823388"/>
    </source>
</evidence>
<feature type="binding site" evidence="12">
    <location>
        <position position="403"/>
    </location>
    <ligand>
        <name>ATP</name>
        <dbReference type="ChEBI" id="CHEBI:30616"/>
    </ligand>
</feature>
<feature type="transmembrane region" description="Helical" evidence="13">
    <location>
        <begin position="318"/>
        <end position="340"/>
    </location>
</feature>
<feature type="domain" description="Protein kinase" evidence="15">
    <location>
        <begin position="375"/>
        <end position="653"/>
    </location>
</feature>
<dbReference type="GO" id="GO:0016020">
    <property type="term" value="C:membrane"/>
    <property type="evidence" value="ECO:0007669"/>
    <property type="project" value="UniProtKB-SubCell"/>
</dbReference>
<evidence type="ECO:0000256" key="8">
    <source>
        <dbReference type="ARBA" id="ARBA00022840"/>
    </source>
</evidence>
<evidence type="ECO:0000256" key="12">
    <source>
        <dbReference type="PROSITE-ProRule" id="PRU10141"/>
    </source>
</evidence>
<dbReference type="InterPro" id="IPR017441">
    <property type="entry name" value="Protein_kinase_ATP_BS"/>
</dbReference>
<keyword evidence="11" id="KW-0325">Glycoprotein</keyword>
<evidence type="ECO:0000256" key="7">
    <source>
        <dbReference type="ARBA" id="ARBA00022777"/>
    </source>
</evidence>
<evidence type="ECO:0000256" key="1">
    <source>
        <dbReference type="ARBA" id="ARBA00004479"/>
    </source>
</evidence>
<keyword evidence="7" id="KW-0418">Kinase</keyword>
<protein>
    <recommendedName>
        <fullName evidence="15">Protein kinase domain-containing protein</fullName>
    </recommendedName>
</protein>
<reference evidence="16" key="1">
    <citation type="submission" date="2020-05" db="EMBL/GenBank/DDBJ databases">
        <title>WGS assembly of Panicum virgatum.</title>
        <authorList>
            <person name="Lovell J.T."/>
            <person name="Jenkins J."/>
            <person name="Shu S."/>
            <person name="Juenger T.E."/>
            <person name="Schmutz J."/>
        </authorList>
    </citation>
    <scope>NUCLEOTIDE SEQUENCE</scope>
    <source>
        <strain evidence="16">AP13</strain>
    </source>
</reference>
<dbReference type="Gene3D" id="3.30.200.20">
    <property type="entry name" value="Phosphorylase Kinase, domain 1"/>
    <property type="match status" value="1"/>
</dbReference>
<dbReference type="PROSITE" id="PS00108">
    <property type="entry name" value="PROTEIN_KINASE_ST"/>
    <property type="match status" value="1"/>
</dbReference>
<dbReference type="PROSITE" id="PS00107">
    <property type="entry name" value="PROTEIN_KINASE_ATP"/>
    <property type="match status" value="1"/>
</dbReference>
<feature type="chain" id="PRO_5035935960" description="Protein kinase domain-containing protein" evidence="14">
    <location>
        <begin position="39"/>
        <end position="662"/>
    </location>
</feature>
<keyword evidence="10 13" id="KW-0472">Membrane</keyword>
<evidence type="ECO:0000256" key="14">
    <source>
        <dbReference type="SAM" id="SignalP"/>
    </source>
</evidence>
<dbReference type="Pfam" id="PF14380">
    <property type="entry name" value="WAK_assoc"/>
    <property type="match status" value="1"/>
</dbReference>
<dbReference type="Pfam" id="PF13947">
    <property type="entry name" value="GUB_WAK_bind"/>
    <property type="match status" value="1"/>
</dbReference>
<dbReference type="FunFam" id="1.10.510.10:FF:000590">
    <property type="entry name" value="PR5-like receptor kinase"/>
    <property type="match status" value="1"/>
</dbReference>
<keyword evidence="17" id="KW-1185">Reference proteome</keyword>
<feature type="signal peptide" evidence="14">
    <location>
        <begin position="1"/>
        <end position="38"/>
    </location>
</feature>
<dbReference type="InterPro" id="IPR000719">
    <property type="entry name" value="Prot_kinase_dom"/>
</dbReference>
<evidence type="ECO:0000256" key="2">
    <source>
        <dbReference type="ARBA" id="ARBA00022527"/>
    </source>
</evidence>
<dbReference type="Gene3D" id="1.10.510.10">
    <property type="entry name" value="Transferase(Phosphotransferase) domain 1"/>
    <property type="match status" value="1"/>
</dbReference>
<dbReference type="SUPFAM" id="SSF56112">
    <property type="entry name" value="Protein kinase-like (PK-like)"/>
    <property type="match status" value="1"/>
</dbReference>
<evidence type="ECO:0000256" key="10">
    <source>
        <dbReference type="ARBA" id="ARBA00023136"/>
    </source>
</evidence>
<dbReference type="Pfam" id="PF07714">
    <property type="entry name" value="PK_Tyr_Ser-Thr"/>
    <property type="match status" value="1"/>
</dbReference>
<keyword evidence="6 12" id="KW-0547">Nucleotide-binding</keyword>
<keyword evidence="4 13" id="KW-0812">Transmembrane</keyword>
<dbReference type="InterPro" id="IPR025287">
    <property type="entry name" value="WAK_GUB"/>
</dbReference>
<keyword evidence="9 13" id="KW-1133">Transmembrane helix</keyword>
<dbReference type="FunFam" id="3.30.200.20:FF:000178">
    <property type="entry name" value="serine/threonine-protein kinase PBS1-like"/>
    <property type="match status" value="1"/>
</dbReference>
<keyword evidence="3" id="KW-0808">Transferase</keyword>
<dbReference type="PROSITE" id="PS50011">
    <property type="entry name" value="PROTEIN_KINASE_DOM"/>
    <property type="match status" value="1"/>
</dbReference>
<dbReference type="AlphaFoldDB" id="A0A8T0SMW0"/>
<comment type="subcellular location">
    <subcellularLocation>
        <location evidence="1">Membrane</location>
        <topology evidence="1">Single-pass type I membrane protein</topology>
    </subcellularLocation>
</comment>
<keyword evidence="8 12" id="KW-0067">ATP-binding</keyword>
<dbReference type="InterPro" id="IPR011009">
    <property type="entry name" value="Kinase-like_dom_sf"/>
</dbReference>
<dbReference type="InterPro" id="IPR008271">
    <property type="entry name" value="Ser/Thr_kinase_AS"/>
</dbReference>
<sequence>MSPPRLLPAMSARLPVPRFPFILLFVFLAVQAPASSHGDPAPPLTTYDASMCPESSMCGNVSIKYPFYLSSTIGDIADYSYNTTLYSCGYTDLMISCQYEGPKETPVIFLRGHHQYTVLNISYDSNTIILAESDVLAAGSCPAVHHDLSFDKLWLNNTSSNDNLTFYFGCYASSGPVEVPPDLGKYRIDCNLKGPFGDGASFVFTPDDHVKAQEHELDQDGHCSEVVSVPVRSEFLMASNRSMLVMGGYAEVLWYGFELEWYPTPTPTDQCHLCEQSKGKCAYGHNQKREFLGCLCSNSKVGHPDCRSRRSKKVQKGVIIGVSAAAGLGVLAAAAILFIMRKRKKNEPRIESFLQKNGKLHPKRHTYADVKRMTKSFAVKLGQGGFGAVYKGNLSNGSQVAVKMLKDTKGDGEEFINEVVSISRTSHVNIVTLLGFCLEGSKRALIYEYMPNGSLERYAFSTSMSSENSLSWEKLFDIAIGIARGLEYLHRGCNTRIVHFDIKPHNILLDQYFCPKISDFGLAKLCLNKESAISIGGARGTIGYIAPEVFSKQFGTVSTKSDVYSYGMMVLEMVGARDKKVNADSESSSQYFPQWIYEHLDDYCISASEINGEITELVRKMIVVGLWCIQVIPTGRPTMTRVVEMLEGSTSNLELPPKVLLS</sequence>
<evidence type="ECO:0000256" key="11">
    <source>
        <dbReference type="ARBA" id="ARBA00023180"/>
    </source>
</evidence>
<evidence type="ECO:0000256" key="5">
    <source>
        <dbReference type="ARBA" id="ARBA00022729"/>
    </source>
</evidence>
<dbReference type="InterPro" id="IPR032872">
    <property type="entry name" value="WAK_assoc_C"/>
</dbReference>
<keyword evidence="2" id="KW-0723">Serine/threonine-protein kinase</keyword>
<dbReference type="GO" id="GO:0030247">
    <property type="term" value="F:polysaccharide binding"/>
    <property type="evidence" value="ECO:0007669"/>
    <property type="project" value="InterPro"/>
</dbReference>
<dbReference type="InterPro" id="IPR001245">
    <property type="entry name" value="Ser-Thr/Tyr_kinase_cat_dom"/>
</dbReference>
<evidence type="ECO:0000256" key="9">
    <source>
        <dbReference type="ARBA" id="ARBA00022989"/>
    </source>
</evidence>
<evidence type="ECO:0000256" key="6">
    <source>
        <dbReference type="ARBA" id="ARBA00022741"/>
    </source>
</evidence>
<organism evidence="16 17">
    <name type="scientific">Panicum virgatum</name>
    <name type="common">Blackwell switchgrass</name>
    <dbReference type="NCBI Taxonomy" id="38727"/>
    <lineage>
        <taxon>Eukaryota</taxon>
        <taxon>Viridiplantae</taxon>
        <taxon>Streptophyta</taxon>
        <taxon>Embryophyta</taxon>
        <taxon>Tracheophyta</taxon>
        <taxon>Spermatophyta</taxon>
        <taxon>Magnoliopsida</taxon>
        <taxon>Liliopsida</taxon>
        <taxon>Poales</taxon>
        <taxon>Poaceae</taxon>
        <taxon>PACMAD clade</taxon>
        <taxon>Panicoideae</taxon>
        <taxon>Panicodae</taxon>
        <taxon>Paniceae</taxon>
        <taxon>Panicinae</taxon>
        <taxon>Panicum</taxon>
        <taxon>Panicum sect. Hiantes</taxon>
    </lineage>
</organism>